<dbReference type="Gene3D" id="1.20.1560.10">
    <property type="entry name" value="ABC transporter type 1, transmembrane domain"/>
    <property type="match status" value="1"/>
</dbReference>
<dbReference type="InterPro" id="IPR003439">
    <property type="entry name" value="ABC_transporter-like_ATP-bd"/>
</dbReference>
<dbReference type="CDD" id="cd18584">
    <property type="entry name" value="ABC_6TM_AarD_CydD"/>
    <property type="match status" value="1"/>
</dbReference>
<dbReference type="GO" id="GO:0042883">
    <property type="term" value="P:cysteine transport"/>
    <property type="evidence" value="ECO:0007669"/>
    <property type="project" value="InterPro"/>
</dbReference>
<keyword evidence="4" id="KW-0067">ATP-binding</keyword>
<keyword evidence="5 7" id="KW-1133">Transmembrane helix</keyword>
<reference evidence="10 11" key="1">
    <citation type="submission" date="2019-11" db="EMBL/GenBank/DDBJ databases">
        <authorList>
            <person name="Jiang L.-Q."/>
        </authorList>
    </citation>
    <scope>NUCLEOTIDE SEQUENCE [LARGE SCALE GENOMIC DNA]</scope>
    <source>
        <strain evidence="10 11">YIM 132087</strain>
    </source>
</reference>
<dbReference type="InterPro" id="IPR011527">
    <property type="entry name" value="ABC1_TM_dom"/>
</dbReference>
<dbReference type="InterPro" id="IPR027417">
    <property type="entry name" value="P-loop_NTPase"/>
</dbReference>
<dbReference type="InterPro" id="IPR017871">
    <property type="entry name" value="ABC_transporter-like_CS"/>
</dbReference>
<dbReference type="InterPro" id="IPR039421">
    <property type="entry name" value="Type_1_exporter"/>
</dbReference>
<dbReference type="Gene3D" id="3.40.50.300">
    <property type="entry name" value="P-loop containing nucleotide triphosphate hydrolases"/>
    <property type="match status" value="1"/>
</dbReference>
<evidence type="ECO:0000313" key="11">
    <source>
        <dbReference type="Proteomes" id="UP000460221"/>
    </source>
</evidence>
<feature type="domain" description="ABC transmembrane type-1" evidence="9">
    <location>
        <begin position="21"/>
        <end position="304"/>
    </location>
</feature>
<keyword evidence="3" id="KW-0547">Nucleotide-binding</keyword>
<dbReference type="GO" id="GO:0016887">
    <property type="term" value="F:ATP hydrolysis activity"/>
    <property type="evidence" value="ECO:0007669"/>
    <property type="project" value="InterPro"/>
</dbReference>
<evidence type="ECO:0000313" key="10">
    <source>
        <dbReference type="EMBL" id="MTD16460.1"/>
    </source>
</evidence>
<evidence type="ECO:0000256" key="6">
    <source>
        <dbReference type="ARBA" id="ARBA00023136"/>
    </source>
</evidence>
<dbReference type="Pfam" id="PF00005">
    <property type="entry name" value="ABC_tran"/>
    <property type="match status" value="1"/>
</dbReference>
<sequence>MAGPLDPRLVRRAAGMRRLLVLAVVLGVATAAAVVVQAVLLARILAAVVVSGAVLADVTASVVVLGLVIVLRAGLAWAEEELARRSALAVTTSLRGEVLVHAGRLGPRWRSGRHGGSLATLVTTGIDALHDYFARYVPQLVLAAMVPVGTVVVLFVADPISGLIAALTVPLVPVFMAMVGWYTDRATRRKWRTLARLGGHFTDVLAGLPTLKVFGRARAQADAVRAVTERHRRSTMGTLRIAFLSSLVLELLSTLSVALIAVTVGLRMVSGGIDLATGLVVLILAPEVYLPLRRLGTQFHAAADGAAAVGEVLAVLDTPVPRTGTRTDIGEGAPGFRLRGVTVGTGRGRVGPWDLDLPAGRLTVVTGDSGVGKTTLLQVLSGVLPADGGTVLVTGGRADVPVADLAPELRRTRFSFCGQRPVLSAGSISDNLGGVGIPVSEVRRALVAVRATGFVDDLPDGVDTVLGDGGAGLSQGQRQRLCLARTLLHAPAGGVVLLDEPTAALDPGTEDAVLDGLLDALASRTVVLVSHRSAPVRRADHLVHLTAPDPGGPTARREALAVTPW</sequence>
<dbReference type="InterPro" id="IPR003593">
    <property type="entry name" value="AAA+_ATPase"/>
</dbReference>
<protein>
    <submittedName>
        <fullName evidence="10">Thiol reductant ABC exporter subunit CydD</fullName>
    </submittedName>
</protein>
<keyword evidence="2 7" id="KW-0812">Transmembrane</keyword>
<comment type="subcellular location">
    <subcellularLocation>
        <location evidence="1">Cell membrane</location>
        <topology evidence="1">Multi-pass membrane protein</topology>
    </subcellularLocation>
</comment>
<evidence type="ECO:0000256" key="5">
    <source>
        <dbReference type="ARBA" id="ARBA00022989"/>
    </source>
</evidence>
<dbReference type="AlphaFoldDB" id="A0A7K1FQW2"/>
<evidence type="ECO:0000256" key="4">
    <source>
        <dbReference type="ARBA" id="ARBA00022840"/>
    </source>
</evidence>
<keyword evidence="11" id="KW-1185">Reference proteome</keyword>
<dbReference type="NCBIfam" id="TIGR02857">
    <property type="entry name" value="CydD"/>
    <property type="match status" value="1"/>
</dbReference>
<dbReference type="GO" id="GO:0005886">
    <property type="term" value="C:plasma membrane"/>
    <property type="evidence" value="ECO:0007669"/>
    <property type="project" value="UniProtKB-SubCell"/>
</dbReference>
<organism evidence="10 11">
    <name type="scientific">Nakamurella alba</name>
    <dbReference type="NCBI Taxonomy" id="2665158"/>
    <lineage>
        <taxon>Bacteria</taxon>
        <taxon>Bacillati</taxon>
        <taxon>Actinomycetota</taxon>
        <taxon>Actinomycetes</taxon>
        <taxon>Nakamurellales</taxon>
        <taxon>Nakamurellaceae</taxon>
        <taxon>Nakamurella</taxon>
    </lineage>
</organism>
<evidence type="ECO:0000259" key="8">
    <source>
        <dbReference type="PROSITE" id="PS50893"/>
    </source>
</evidence>
<comment type="caution">
    <text evidence="10">The sequence shown here is derived from an EMBL/GenBank/DDBJ whole genome shotgun (WGS) entry which is preliminary data.</text>
</comment>
<evidence type="ECO:0000256" key="2">
    <source>
        <dbReference type="ARBA" id="ARBA00022692"/>
    </source>
</evidence>
<feature type="transmembrane region" description="Helical" evidence="7">
    <location>
        <begin position="20"/>
        <end position="46"/>
    </location>
</feature>
<dbReference type="SUPFAM" id="SSF90123">
    <property type="entry name" value="ABC transporter transmembrane region"/>
    <property type="match status" value="1"/>
</dbReference>
<dbReference type="SMART" id="SM00382">
    <property type="entry name" value="AAA"/>
    <property type="match status" value="1"/>
</dbReference>
<dbReference type="InterPro" id="IPR014216">
    <property type="entry name" value="ABC_transptr_CydD"/>
</dbReference>
<evidence type="ECO:0000256" key="1">
    <source>
        <dbReference type="ARBA" id="ARBA00004651"/>
    </source>
</evidence>
<name>A0A7K1FQW2_9ACTN</name>
<dbReference type="InterPro" id="IPR036640">
    <property type="entry name" value="ABC1_TM_sf"/>
</dbReference>
<dbReference type="PROSITE" id="PS50929">
    <property type="entry name" value="ABC_TM1F"/>
    <property type="match status" value="1"/>
</dbReference>
<feature type="transmembrane region" description="Helical" evidence="7">
    <location>
        <begin position="241"/>
        <end position="262"/>
    </location>
</feature>
<dbReference type="GO" id="GO:0005524">
    <property type="term" value="F:ATP binding"/>
    <property type="evidence" value="ECO:0007669"/>
    <property type="project" value="UniProtKB-KW"/>
</dbReference>
<gene>
    <name evidence="10" type="primary">cydD</name>
    <name evidence="10" type="ORF">GIS00_21215</name>
</gene>
<dbReference type="PROSITE" id="PS00211">
    <property type="entry name" value="ABC_TRANSPORTER_1"/>
    <property type="match status" value="1"/>
</dbReference>
<dbReference type="GO" id="GO:0140359">
    <property type="term" value="F:ABC-type transporter activity"/>
    <property type="evidence" value="ECO:0007669"/>
    <property type="project" value="InterPro"/>
</dbReference>
<feature type="transmembrane region" description="Helical" evidence="7">
    <location>
        <begin position="163"/>
        <end position="182"/>
    </location>
</feature>
<dbReference type="SUPFAM" id="SSF52540">
    <property type="entry name" value="P-loop containing nucleoside triphosphate hydrolases"/>
    <property type="match status" value="1"/>
</dbReference>
<dbReference type="PANTHER" id="PTHR24221:SF590">
    <property type="entry name" value="COMPONENT LINKED WITH THE ASSEMBLY OF CYTOCHROME' TRANSPORT TRANSMEMBRANE ATP-BINDING PROTEIN ABC TRANSPORTER CYDD-RELATED"/>
    <property type="match status" value="1"/>
</dbReference>
<feature type="transmembrane region" description="Helical" evidence="7">
    <location>
        <begin position="140"/>
        <end position="157"/>
    </location>
</feature>
<feature type="domain" description="ABC transporter" evidence="8">
    <location>
        <begin position="336"/>
        <end position="559"/>
    </location>
</feature>
<proteinExistence type="predicted"/>
<evidence type="ECO:0000259" key="9">
    <source>
        <dbReference type="PROSITE" id="PS50929"/>
    </source>
</evidence>
<dbReference type="PROSITE" id="PS50893">
    <property type="entry name" value="ABC_TRANSPORTER_2"/>
    <property type="match status" value="1"/>
</dbReference>
<evidence type="ECO:0000256" key="3">
    <source>
        <dbReference type="ARBA" id="ARBA00022741"/>
    </source>
</evidence>
<accession>A0A7K1FQW2</accession>
<dbReference type="RefSeq" id="WP_154770435.1">
    <property type="nucleotide sequence ID" value="NZ_WLYK01000009.1"/>
</dbReference>
<keyword evidence="6 7" id="KW-0472">Membrane</keyword>
<dbReference type="Proteomes" id="UP000460221">
    <property type="component" value="Unassembled WGS sequence"/>
</dbReference>
<dbReference type="EMBL" id="WLYK01000009">
    <property type="protein sequence ID" value="MTD16460.1"/>
    <property type="molecule type" value="Genomic_DNA"/>
</dbReference>
<dbReference type="Pfam" id="PF00664">
    <property type="entry name" value="ABC_membrane"/>
    <property type="match status" value="1"/>
</dbReference>
<evidence type="ECO:0000256" key="7">
    <source>
        <dbReference type="SAM" id="Phobius"/>
    </source>
</evidence>
<dbReference type="PANTHER" id="PTHR24221">
    <property type="entry name" value="ATP-BINDING CASSETTE SUB-FAMILY B"/>
    <property type="match status" value="1"/>
</dbReference>